<feature type="compositionally biased region" description="Polar residues" evidence="1">
    <location>
        <begin position="456"/>
        <end position="466"/>
    </location>
</feature>
<evidence type="ECO:0000313" key="2">
    <source>
        <dbReference type="EMBL" id="KAJ7719787.1"/>
    </source>
</evidence>
<accession>A0AAD7MJ70</accession>
<feature type="compositionally biased region" description="Low complexity" evidence="1">
    <location>
        <begin position="297"/>
        <end position="310"/>
    </location>
</feature>
<organism evidence="2 3">
    <name type="scientific">Mycena maculata</name>
    <dbReference type="NCBI Taxonomy" id="230809"/>
    <lineage>
        <taxon>Eukaryota</taxon>
        <taxon>Fungi</taxon>
        <taxon>Dikarya</taxon>
        <taxon>Basidiomycota</taxon>
        <taxon>Agaricomycotina</taxon>
        <taxon>Agaricomycetes</taxon>
        <taxon>Agaricomycetidae</taxon>
        <taxon>Agaricales</taxon>
        <taxon>Marasmiineae</taxon>
        <taxon>Mycenaceae</taxon>
        <taxon>Mycena</taxon>
    </lineage>
</organism>
<evidence type="ECO:0000313" key="3">
    <source>
        <dbReference type="Proteomes" id="UP001215280"/>
    </source>
</evidence>
<proteinExistence type="predicted"/>
<dbReference type="AlphaFoldDB" id="A0AAD7MJ70"/>
<dbReference type="EMBL" id="JARJLG010000287">
    <property type="protein sequence ID" value="KAJ7719787.1"/>
    <property type="molecule type" value="Genomic_DNA"/>
</dbReference>
<feature type="region of interest" description="Disordered" evidence="1">
    <location>
        <begin position="297"/>
        <end position="324"/>
    </location>
</feature>
<sequence>MELNVERGLSCWSTRHEFVAISLLNQNVDVPYMLEVRGPLRAQDNLLKLGPLHKKVQAHLEKIAANPKLVTGPDATYETATLDGKIWQKPEVVYAARARIVEWKLEHVNALVVAYCKGALATWHRFDTEWDDEGPIAKLSPDNIERAWLEVTNDGNESELGIFRQAAKSAPNMSLAYHSAMRMYKANKTSEFLPTLSAQDRQAIRVQVRIQDGSGSNRKNKHAQIVHMKEIVDKNLKRDDERKERADKAKEVLTKIIAIASVPELDTAFKIGRGSAGYLTVAALDLQLDWHIANSVKESTSSDTSASGISKAKSGPNGRGNRDTRYGYLRDAISRRSQILERVAVGLSSIQVVEEAAPEEVISDQMEVDDGGFDIVAEESKSKDICRRILGNQLTKRTISEPRLPVATPRALTTNTKTDDTLKGLDRPIGVGTARKAFREFSQAFNRKTLDHKPPQSKQVAQTQHPTLAKTHPPTGA</sequence>
<comment type="caution">
    <text evidence="2">The sequence shown here is derived from an EMBL/GenBank/DDBJ whole genome shotgun (WGS) entry which is preliminary data.</text>
</comment>
<gene>
    <name evidence="2" type="ORF">DFH07DRAFT_784555</name>
</gene>
<name>A0AAD7MJ70_9AGAR</name>
<protein>
    <submittedName>
        <fullName evidence="2">Uncharacterized protein</fullName>
    </submittedName>
</protein>
<keyword evidence="3" id="KW-1185">Reference proteome</keyword>
<dbReference type="Proteomes" id="UP001215280">
    <property type="component" value="Unassembled WGS sequence"/>
</dbReference>
<feature type="region of interest" description="Disordered" evidence="1">
    <location>
        <begin position="446"/>
        <end position="477"/>
    </location>
</feature>
<reference evidence="2" key="1">
    <citation type="submission" date="2023-03" db="EMBL/GenBank/DDBJ databases">
        <title>Massive genome expansion in bonnet fungi (Mycena s.s.) driven by repeated elements and novel gene families across ecological guilds.</title>
        <authorList>
            <consortium name="Lawrence Berkeley National Laboratory"/>
            <person name="Harder C.B."/>
            <person name="Miyauchi S."/>
            <person name="Viragh M."/>
            <person name="Kuo A."/>
            <person name="Thoen E."/>
            <person name="Andreopoulos B."/>
            <person name="Lu D."/>
            <person name="Skrede I."/>
            <person name="Drula E."/>
            <person name="Henrissat B."/>
            <person name="Morin E."/>
            <person name="Kohler A."/>
            <person name="Barry K."/>
            <person name="LaButti K."/>
            <person name="Morin E."/>
            <person name="Salamov A."/>
            <person name="Lipzen A."/>
            <person name="Mereny Z."/>
            <person name="Hegedus B."/>
            <person name="Baldrian P."/>
            <person name="Stursova M."/>
            <person name="Weitz H."/>
            <person name="Taylor A."/>
            <person name="Grigoriev I.V."/>
            <person name="Nagy L.G."/>
            <person name="Martin F."/>
            <person name="Kauserud H."/>
        </authorList>
    </citation>
    <scope>NUCLEOTIDE SEQUENCE</scope>
    <source>
        <strain evidence="2">CBHHK188m</strain>
    </source>
</reference>
<evidence type="ECO:0000256" key="1">
    <source>
        <dbReference type="SAM" id="MobiDB-lite"/>
    </source>
</evidence>